<evidence type="ECO:0000259" key="5">
    <source>
        <dbReference type="PROSITE" id="PS51469"/>
    </source>
</evidence>
<dbReference type="EMBL" id="JAMFTS010000001">
    <property type="protein sequence ID" value="KAJ4813446.1"/>
    <property type="molecule type" value="Genomic_DNA"/>
</dbReference>
<evidence type="ECO:0000256" key="1">
    <source>
        <dbReference type="ARBA" id="ARBA00004370"/>
    </source>
</evidence>
<keyword evidence="3" id="KW-1133">Transmembrane helix</keyword>
<keyword evidence="4" id="KW-0472">Membrane</keyword>
<dbReference type="InterPro" id="IPR045119">
    <property type="entry name" value="SUN1-5"/>
</dbReference>
<dbReference type="AlphaFoldDB" id="A0AAV8HDW3"/>
<evidence type="ECO:0000256" key="2">
    <source>
        <dbReference type="ARBA" id="ARBA00022692"/>
    </source>
</evidence>
<dbReference type="GO" id="GO:0005635">
    <property type="term" value="C:nuclear envelope"/>
    <property type="evidence" value="ECO:0007669"/>
    <property type="project" value="UniProtKB-ARBA"/>
</dbReference>
<comment type="subcellular location">
    <subcellularLocation>
        <location evidence="1">Membrane</location>
    </subcellularLocation>
</comment>
<proteinExistence type="predicted"/>
<comment type="caution">
    <text evidence="6">The sequence shown here is derived from an EMBL/GenBank/DDBJ whole genome shotgun (WGS) entry which is preliminary data.</text>
</comment>
<keyword evidence="7" id="KW-1185">Reference proteome</keyword>
<dbReference type="PANTHER" id="PTHR12911:SF8">
    <property type="entry name" value="KLAROID PROTEIN-RELATED"/>
    <property type="match status" value="1"/>
</dbReference>
<feature type="domain" description="SUN" evidence="5">
    <location>
        <begin position="30"/>
        <end position="193"/>
    </location>
</feature>
<evidence type="ECO:0000313" key="7">
    <source>
        <dbReference type="Proteomes" id="UP001140206"/>
    </source>
</evidence>
<evidence type="ECO:0000256" key="4">
    <source>
        <dbReference type="ARBA" id="ARBA00023136"/>
    </source>
</evidence>
<organism evidence="6 7">
    <name type="scientific">Rhynchospora pubera</name>
    <dbReference type="NCBI Taxonomy" id="906938"/>
    <lineage>
        <taxon>Eukaryota</taxon>
        <taxon>Viridiplantae</taxon>
        <taxon>Streptophyta</taxon>
        <taxon>Embryophyta</taxon>
        <taxon>Tracheophyta</taxon>
        <taxon>Spermatophyta</taxon>
        <taxon>Magnoliopsida</taxon>
        <taxon>Liliopsida</taxon>
        <taxon>Poales</taxon>
        <taxon>Cyperaceae</taxon>
        <taxon>Cyperoideae</taxon>
        <taxon>Rhynchosporeae</taxon>
        <taxon>Rhynchospora</taxon>
    </lineage>
</organism>
<accession>A0AAV8HDW3</accession>
<dbReference type="Pfam" id="PF07738">
    <property type="entry name" value="Sad1_UNC"/>
    <property type="match status" value="1"/>
</dbReference>
<dbReference type="GO" id="GO:0043495">
    <property type="term" value="F:protein-membrane adaptor activity"/>
    <property type="evidence" value="ECO:0007669"/>
    <property type="project" value="TreeGrafter"/>
</dbReference>
<dbReference type="Proteomes" id="UP001140206">
    <property type="component" value="Chromosome 1"/>
</dbReference>
<dbReference type="PANTHER" id="PTHR12911">
    <property type="entry name" value="SAD1/UNC-84-LIKE PROTEIN-RELATED"/>
    <property type="match status" value="1"/>
</dbReference>
<keyword evidence="2" id="KW-0812">Transmembrane</keyword>
<evidence type="ECO:0000313" key="6">
    <source>
        <dbReference type="EMBL" id="KAJ4813446.1"/>
    </source>
</evidence>
<dbReference type="InterPro" id="IPR012919">
    <property type="entry name" value="SUN_dom"/>
</dbReference>
<dbReference type="Gene3D" id="2.60.120.260">
    <property type="entry name" value="Galactose-binding domain-like"/>
    <property type="match status" value="1"/>
</dbReference>
<sequence>MKLFAKEMVEREIEMLAADGLGIVDYALWSGGARIVKHSEPFTGGKTNWFAANGRGSVHSNAQKVLKPSFGEPGQCFALKGSSGFVEIKLRSSIVVQAVTLEHVVKSVAYDRSSAPKDCQLTAWHEGPDASLRAQRGVAMAEFTYDLDESNVQTFTSDSDEPFVNMVRLSFSSNHGNSALTCLYRFRVHGFEPGTPSSLNLQT</sequence>
<reference evidence="6" key="1">
    <citation type="submission" date="2022-08" db="EMBL/GenBank/DDBJ databases">
        <authorList>
            <person name="Marques A."/>
        </authorList>
    </citation>
    <scope>NUCLEOTIDE SEQUENCE</scope>
    <source>
        <strain evidence="6">RhyPub2mFocal</strain>
        <tissue evidence="6">Leaves</tissue>
    </source>
</reference>
<dbReference type="PROSITE" id="PS51469">
    <property type="entry name" value="SUN"/>
    <property type="match status" value="1"/>
</dbReference>
<evidence type="ECO:0000256" key="3">
    <source>
        <dbReference type="ARBA" id="ARBA00022989"/>
    </source>
</evidence>
<gene>
    <name evidence="6" type="ORF">LUZ62_026012</name>
</gene>
<protein>
    <submittedName>
        <fullName evidence="6">SUN domain-containing protein 1</fullName>
    </submittedName>
</protein>
<name>A0AAV8HDW3_9POAL</name>
<dbReference type="GO" id="GO:0016020">
    <property type="term" value="C:membrane"/>
    <property type="evidence" value="ECO:0007669"/>
    <property type="project" value="UniProtKB-SubCell"/>
</dbReference>